<dbReference type="PANTHER" id="PTHR46098">
    <property type="entry name" value="TRNA (CYTOSINE(38)-C(5))-METHYLTRANSFERASE"/>
    <property type="match status" value="1"/>
</dbReference>
<evidence type="ECO:0000256" key="2">
    <source>
        <dbReference type="ARBA" id="ARBA00022603"/>
    </source>
</evidence>
<comment type="similarity">
    <text evidence="7">Belongs to the class I-like SAM-binding methyltransferase superfamily. C5-methyltransferase family.</text>
</comment>
<keyword evidence="5" id="KW-0680">Restriction system</keyword>
<dbReference type="PROSITE" id="PS00095">
    <property type="entry name" value="C5_MTASE_2"/>
    <property type="match status" value="1"/>
</dbReference>
<dbReference type="GO" id="GO:0003886">
    <property type="term" value="F:DNA (cytosine-5-)-methyltransferase activity"/>
    <property type="evidence" value="ECO:0007669"/>
    <property type="project" value="UniProtKB-EC"/>
</dbReference>
<keyword evidence="2 7" id="KW-0489">Methyltransferase</keyword>
<dbReference type="PROSITE" id="PS00094">
    <property type="entry name" value="C5_MTASE_1"/>
    <property type="match status" value="1"/>
</dbReference>
<keyword evidence="4 7" id="KW-0949">S-adenosyl-L-methionine</keyword>
<evidence type="ECO:0000256" key="7">
    <source>
        <dbReference type="PROSITE-ProRule" id="PRU01016"/>
    </source>
</evidence>
<dbReference type="Gene3D" id="3.40.50.150">
    <property type="entry name" value="Vaccinia Virus protein VP39"/>
    <property type="match status" value="1"/>
</dbReference>
<feature type="region of interest" description="Disordered" evidence="8">
    <location>
        <begin position="207"/>
        <end position="243"/>
    </location>
</feature>
<name>A0A4U9UAI4_9SPHI</name>
<evidence type="ECO:0000256" key="3">
    <source>
        <dbReference type="ARBA" id="ARBA00022679"/>
    </source>
</evidence>
<dbReference type="InterPro" id="IPR001525">
    <property type="entry name" value="C5_MeTfrase"/>
</dbReference>
<evidence type="ECO:0000256" key="4">
    <source>
        <dbReference type="ARBA" id="ARBA00022691"/>
    </source>
</evidence>
<dbReference type="InterPro" id="IPR050750">
    <property type="entry name" value="C5-MTase"/>
</dbReference>
<evidence type="ECO:0000256" key="8">
    <source>
        <dbReference type="SAM" id="MobiDB-lite"/>
    </source>
</evidence>
<proteinExistence type="inferred from homology"/>
<keyword evidence="3 7" id="KW-0808">Transferase</keyword>
<dbReference type="InterPro" id="IPR031303">
    <property type="entry name" value="C5_meth_CS"/>
</dbReference>
<feature type="active site" evidence="7">
    <location>
        <position position="73"/>
    </location>
</feature>
<dbReference type="GO" id="GO:0009307">
    <property type="term" value="P:DNA restriction-modification system"/>
    <property type="evidence" value="ECO:0007669"/>
    <property type="project" value="UniProtKB-KW"/>
</dbReference>
<organism evidence="9 10">
    <name type="scientific">Sphingobacterium thalpophilum</name>
    <dbReference type="NCBI Taxonomy" id="259"/>
    <lineage>
        <taxon>Bacteria</taxon>
        <taxon>Pseudomonadati</taxon>
        <taxon>Bacteroidota</taxon>
        <taxon>Sphingobacteriia</taxon>
        <taxon>Sphingobacteriales</taxon>
        <taxon>Sphingobacteriaceae</taxon>
        <taxon>Sphingobacterium</taxon>
    </lineage>
</organism>
<dbReference type="SUPFAM" id="SSF53335">
    <property type="entry name" value="S-adenosyl-L-methionine-dependent methyltransferases"/>
    <property type="match status" value="1"/>
</dbReference>
<protein>
    <recommendedName>
        <fullName evidence="1">DNA (cytosine-5-)-methyltransferase</fullName>
        <ecNumber evidence="1">2.1.1.37</ecNumber>
    </recommendedName>
</protein>
<reference evidence="9 10" key="1">
    <citation type="submission" date="2019-05" db="EMBL/GenBank/DDBJ databases">
        <authorList>
            <consortium name="Pathogen Informatics"/>
        </authorList>
    </citation>
    <scope>NUCLEOTIDE SEQUENCE [LARGE SCALE GENOMIC DNA]</scope>
    <source>
        <strain evidence="9 10">NCTC11429</strain>
    </source>
</reference>
<dbReference type="PROSITE" id="PS51679">
    <property type="entry name" value="SAM_MT_C5"/>
    <property type="match status" value="1"/>
</dbReference>
<evidence type="ECO:0000313" key="9">
    <source>
        <dbReference type="EMBL" id="VTR29563.1"/>
    </source>
</evidence>
<dbReference type="EC" id="2.1.1.37" evidence="1"/>
<evidence type="ECO:0000313" key="10">
    <source>
        <dbReference type="Proteomes" id="UP000308196"/>
    </source>
</evidence>
<comment type="catalytic activity">
    <reaction evidence="6">
        <text>a 2'-deoxycytidine in DNA + S-adenosyl-L-methionine = a 5-methyl-2'-deoxycytidine in DNA + S-adenosyl-L-homocysteine + H(+)</text>
        <dbReference type="Rhea" id="RHEA:13681"/>
        <dbReference type="Rhea" id="RHEA-COMP:11369"/>
        <dbReference type="Rhea" id="RHEA-COMP:11370"/>
        <dbReference type="ChEBI" id="CHEBI:15378"/>
        <dbReference type="ChEBI" id="CHEBI:57856"/>
        <dbReference type="ChEBI" id="CHEBI:59789"/>
        <dbReference type="ChEBI" id="CHEBI:85452"/>
        <dbReference type="ChEBI" id="CHEBI:85454"/>
        <dbReference type="EC" id="2.1.1.37"/>
    </reaction>
</comment>
<dbReference type="InterPro" id="IPR029063">
    <property type="entry name" value="SAM-dependent_MTases_sf"/>
</dbReference>
<dbReference type="Pfam" id="PF00145">
    <property type="entry name" value="DNA_methylase"/>
    <property type="match status" value="1"/>
</dbReference>
<evidence type="ECO:0000256" key="1">
    <source>
        <dbReference type="ARBA" id="ARBA00011975"/>
    </source>
</evidence>
<accession>A0A4U9UAI4</accession>
<sequence length="349" mass="38984">MLRHGSLFSGIGGFDIAASWMGWQNVFSCEKDPFCRTVLKHYWPNTTHYEDIYDFRAAHYRGHIDIISGGFPCQPFSQAGRRKGAKDNRYLFPETIRIIKEARPEWIVLENVTGLFTILQPDSLSEMEIKAVELFCQDSEQPATSTIIRLQQRVIGNIISEIGSAGYVLPTLEDGTPIVLCIPAAAVGAPHQRDRVWFVAHANGHRDKQYKNNDGTGTGQKKAKGQEERAGQRRSGFPDGFFALPRPDLPLDTDRGNSREDAQRNTEAFAKSAADSGADRWHDIPLWTGWPSESPFCVRDDGLSEKLDGITFPAWRAESIKAYGNAIVPQVALEIFRAIQSVTLNHQAP</sequence>
<dbReference type="EMBL" id="LR590484">
    <property type="protein sequence ID" value="VTR29563.1"/>
    <property type="molecule type" value="Genomic_DNA"/>
</dbReference>
<evidence type="ECO:0000256" key="6">
    <source>
        <dbReference type="ARBA" id="ARBA00047422"/>
    </source>
</evidence>
<dbReference type="AlphaFoldDB" id="A0A4U9UAI4"/>
<dbReference type="REBASE" id="316923">
    <property type="entry name" value="M.Sth11429ORF452P"/>
</dbReference>
<dbReference type="STRING" id="1123265.GCA_000686625_03156"/>
<dbReference type="Proteomes" id="UP000308196">
    <property type="component" value="Chromosome"/>
</dbReference>
<dbReference type="GO" id="GO:0032259">
    <property type="term" value="P:methylation"/>
    <property type="evidence" value="ECO:0007669"/>
    <property type="project" value="UniProtKB-KW"/>
</dbReference>
<gene>
    <name evidence="9" type="primary">hpaIIM_1</name>
    <name evidence="9" type="ORF">NCTC11429_00452</name>
</gene>
<dbReference type="KEGG" id="stha:NCTC11429_00452"/>
<evidence type="ECO:0000256" key="5">
    <source>
        <dbReference type="ARBA" id="ARBA00022747"/>
    </source>
</evidence>
<dbReference type="PANTHER" id="PTHR46098:SF1">
    <property type="entry name" value="TRNA (CYTOSINE(38)-C(5))-METHYLTRANSFERASE"/>
    <property type="match status" value="1"/>
</dbReference>
<dbReference type="InterPro" id="IPR018117">
    <property type="entry name" value="C5_DNA_meth_AS"/>
</dbReference>